<dbReference type="Proteomes" id="UP000000440">
    <property type="component" value="Chromosome"/>
</dbReference>
<feature type="region of interest" description="Disordered" evidence="1">
    <location>
        <begin position="89"/>
        <end position="110"/>
    </location>
</feature>
<sequence length="110" mass="12948">MSSRCGCWVMSEWQNVEWNINDQEWQAIANSRRQIETSWQRTIQPVEVPSRTPSNPLERITVSAVSQRRSIQPIGIQPWQAEFTKERFATRSRPPLKQPQVELPQFASRR</sequence>
<reference evidence="2 3" key="1">
    <citation type="journal article" date="2002" name="DNA Res.">
        <title>Complete genome structure of the thermophilic cyanobacterium Thermosynechococcus elongatus BP-1.</title>
        <authorList>
            <person name="Nakamura Y."/>
            <person name="Kaneko T."/>
            <person name="Sato S."/>
            <person name="Ikeuchi M."/>
            <person name="Katoh H."/>
            <person name="Sasamoto S."/>
            <person name="Watanabe A."/>
            <person name="Iriguchi M."/>
            <person name="Kawashima K."/>
            <person name="Kimura T."/>
            <person name="Kishida Y."/>
            <person name="Kiyokawa C."/>
            <person name="Kohara M."/>
            <person name="Matsumoto M."/>
            <person name="Matsuno A."/>
            <person name="Nakazaki N."/>
            <person name="Shimpo S."/>
            <person name="Sugimoto M."/>
            <person name="Takeuchi C."/>
            <person name="Yamada M."/>
            <person name="Tabata S."/>
        </authorList>
    </citation>
    <scope>NUCLEOTIDE SEQUENCE [LARGE SCALE GENOMIC DNA]</scope>
    <source>
        <strain evidence="3">IAM M-273 / NIES-2133 / BP-1</strain>
    </source>
</reference>
<name>Q8DJI5_THEVB</name>
<organism evidence="2 3">
    <name type="scientific">Thermosynechococcus vestitus (strain NIES-2133 / IAM M-273 / BP-1)</name>
    <dbReference type="NCBI Taxonomy" id="197221"/>
    <lineage>
        <taxon>Bacteria</taxon>
        <taxon>Bacillati</taxon>
        <taxon>Cyanobacteriota</taxon>
        <taxon>Cyanophyceae</taxon>
        <taxon>Acaryochloridales</taxon>
        <taxon>Thermosynechococcaceae</taxon>
        <taxon>Thermosynechococcus</taxon>
    </lineage>
</organism>
<evidence type="ECO:0000313" key="3">
    <source>
        <dbReference type="Proteomes" id="UP000000440"/>
    </source>
</evidence>
<accession>Q8DJI5</accession>
<gene>
    <name evidence="2" type="ordered locus">tll1238</name>
</gene>
<evidence type="ECO:0000256" key="1">
    <source>
        <dbReference type="SAM" id="MobiDB-lite"/>
    </source>
</evidence>
<dbReference type="KEGG" id="tel:tll1238"/>
<protein>
    <submittedName>
        <fullName evidence="2">Tll1238 protein</fullName>
    </submittedName>
</protein>
<evidence type="ECO:0000313" key="2">
    <source>
        <dbReference type="EMBL" id="BAC08790.1"/>
    </source>
</evidence>
<dbReference type="AlphaFoldDB" id="Q8DJI5"/>
<dbReference type="EMBL" id="BA000039">
    <property type="protein sequence ID" value="BAC08790.1"/>
    <property type="molecule type" value="Genomic_DNA"/>
</dbReference>
<proteinExistence type="predicted"/>
<keyword evidence="3" id="KW-1185">Reference proteome</keyword>
<dbReference type="EnsemblBacteria" id="BAC08790">
    <property type="protein sequence ID" value="BAC08790"/>
    <property type="gene ID" value="BAC08790"/>
</dbReference>